<keyword evidence="1" id="KW-1133">Transmembrane helix</keyword>
<dbReference type="InterPro" id="IPR029675">
    <property type="entry name" value="PGAP4"/>
</dbReference>
<dbReference type="InParanoid" id="A0A0C3HVN7"/>
<keyword evidence="1" id="KW-0472">Membrane</keyword>
<evidence type="ECO:0000256" key="1">
    <source>
        <dbReference type="SAM" id="Phobius"/>
    </source>
</evidence>
<feature type="transmembrane region" description="Helical" evidence="1">
    <location>
        <begin position="12"/>
        <end position="31"/>
    </location>
</feature>
<protein>
    <submittedName>
        <fullName evidence="2">Uncharacterized protein</fullName>
    </submittedName>
</protein>
<name>A0A0C3HVN7_OIDMZ</name>
<dbReference type="OrthoDB" id="2016523at2759"/>
<dbReference type="GO" id="GO:0006506">
    <property type="term" value="P:GPI anchor biosynthetic process"/>
    <property type="evidence" value="ECO:0007669"/>
    <property type="project" value="InterPro"/>
</dbReference>
<dbReference type="Proteomes" id="UP000054321">
    <property type="component" value="Unassembled WGS sequence"/>
</dbReference>
<evidence type="ECO:0000313" key="2">
    <source>
        <dbReference type="EMBL" id="KIN06292.1"/>
    </source>
</evidence>
<dbReference type="HOGENOM" id="CLU_036324_0_0_1"/>
<dbReference type="GO" id="GO:0000139">
    <property type="term" value="C:Golgi membrane"/>
    <property type="evidence" value="ECO:0007669"/>
    <property type="project" value="InterPro"/>
</dbReference>
<dbReference type="CDD" id="cd22189">
    <property type="entry name" value="PGAP4-like_fungal"/>
    <property type="match status" value="1"/>
</dbReference>
<dbReference type="EMBL" id="KN832871">
    <property type="protein sequence ID" value="KIN06292.1"/>
    <property type="molecule type" value="Genomic_DNA"/>
</dbReference>
<dbReference type="GO" id="GO:0016757">
    <property type="term" value="F:glycosyltransferase activity"/>
    <property type="evidence" value="ECO:0007669"/>
    <property type="project" value="InterPro"/>
</dbReference>
<organism evidence="2 3">
    <name type="scientific">Oidiodendron maius (strain Zn)</name>
    <dbReference type="NCBI Taxonomy" id="913774"/>
    <lineage>
        <taxon>Eukaryota</taxon>
        <taxon>Fungi</taxon>
        <taxon>Dikarya</taxon>
        <taxon>Ascomycota</taxon>
        <taxon>Pezizomycotina</taxon>
        <taxon>Leotiomycetes</taxon>
        <taxon>Leotiomycetes incertae sedis</taxon>
        <taxon>Myxotrichaceae</taxon>
        <taxon>Oidiodendron</taxon>
    </lineage>
</organism>
<evidence type="ECO:0000313" key="3">
    <source>
        <dbReference type="Proteomes" id="UP000054321"/>
    </source>
</evidence>
<keyword evidence="3" id="KW-1185">Reference proteome</keyword>
<dbReference type="AlphaFoldDB" id="A0A0C3HVN7"/>
<dbReference type="PANTHER" id="PTHR31410">
    <property type="entry name" value="TRANSMEMBRANE PROTEIN 246"/>
    <property type="match status" value="1"/>
</dbReference>
<reference evidence="2 3" key="1">
    <citation type="submission" date="2014-04" db="EMBL/GenBank/DDBJ databases">
        <authorList>
            <consortium name="DOE Joint Genome Institute"/>
            <person name="Kuo A."/>
            <person name="Martino E."/>
            <person name="Perotto S."/>
            <person name="Kohler A."/>
            <person name="Nagy L.G."/>
            <person name="Floudas D."/>
            <person name="Copeland A."/>
            <person name="Barry K.W."/>
            <person name="Cichocki N."/>
            <person name="Veneault-Fourrey C."/>
            <person name="LaButti K."/>
            <person name="Lindquist E.A."/>
            <person name="Lipzen A."/>
            <person name="Lundell T."/>
            <person name="Morin E."/>
            <person name="Murat C."/>
            <person name="Sun H."/>
            <person name="Tunlid A."/>
            <person name="Henrissat B."/>
            <person name="Grigoriev I.V."/>
            <person name="Hibbett D.S."/>
            <person name="Martin F."/>
            <person name="Nordberg H.P."/>
            <person name="Cantor M.N."/>
            <person name="Hua S.X."/>
        </authorList>
    </citation>
    <scope>NUCLEOTIDE SEQUENCE [LARGE SCALE GENOMIC DNA]</scope>
    <source>
        <strain evidence="2 3">Zn</strain>
    </source>
</reference>
<keyword evidence="1" id="KW-0812">Transmembrane</keyword>
<accession>A0A0C3HVN7</accession>
<feature type="transmembrane region" description="Helical" evidence="1">
    <location>
        <begin position="256"/>
        <end position="277"/>
    </location>
</feature>
<sequence>MPFKNSTLDRTLRLLAGYHFCLLFLVCYFFLFQYCRISYYRDPTSYFFDPTRAYATGYSDRRKDEAAAFVQDGLHLPTKRLSSDTTPKMCVGIASIARQGVNYLQYSTGSVLHGLTLQERQEIVLITLLAHANSSKHPDADSEWLLNAADQVLDYSAPFEKEEYVQSLEGDKDKQKEKSLFDYAHLLDACRATGADFIFVMEDDTVAAQGWYLRTMQGLHAIATRMEGMGRAPSDFLYLRLFYTEKFLGWSGEYNFQYIMSSIFIISMPLLLLAIPYSRRPRIIQRPSTVFVISFIYTPMLILLFFLAGRPSMFPIKPGVHLMPENACCTQALVFPSSKIPGVVNWLDSHREDADSYQDQLIEEYAERTKPNMLRWALTPNVVQHVGDKSSKAGSVAGWGDRGPRLRLWSVSFEREGIASKFRWKGDYTENVAR</sequence>
<feature type="transmembrane region" description="Helical" evidence="1">
    <location>
        <begin position="289"/>
        <end position="308"/>
    </location>
</feature>
<reference evidence="3" key="2">
    <citation type="submission" date="2015-01" db="EMBL/GenBank/DDBJ databases">
        <title>Evolutionary Origins and Diversification of the Mycorrhizal Mutualists.</title>
        <authorList>
            <consortium name="DOE Joint Genome Institute"/>
            <consortium name="Mycorrhizal Genomics Consortium"/>
            <person name="Kohler A."/>
            <person name="Kuo A."/>
            <person name="Nagy L.G."/>
            <person name="Floudas D."/>
            <person name="Copeland A."/>
            <person name="Barry K.W."/>
            <person name="Cichocki N."/>
            <person name="Veneault-Fourrey C."/>
            <person name="LaButti K."/>
            <person name="Lindquist E.A."/>
            <person name="Lipzen A."/>
            <person name="Lundell T."/>
            <person name="Morin E."/>
            <person name="Murat C."/>
            <person name="Riley R."/>
            <person name="Ohm R."/>
            <person name="Sun H."/>
            <person name="Tunlid A."/>
            <person name="Henrissat B."/>
            <person name="Grigoriev I.V."/>
            <person name="Hibbett D.S."/>
            <person name="Martin F."/>
        </authorList>
    </citation>
    <scope>NUCLEOTIDE SEQUENCE [LARGE SCALE GENOMIC DNA]</scope>
    <source>
        <strain evidence="3">Zn</strain>
    </source>
</reference>
<dbReference type="PANTHER" id="PTHR31410:SF1">
    <property type="entry name" value="POST-GPI ATTACHMENT TO PROTEINS FACTOR 4"/>
    <property type="match status" value="1"/>
</dbReference>
<proteinExistence type="predicted"/>
<gene>
    <name evidence="2" type="ORF">OIDMADRAFT_49781</name>
</gene>